<gene>
    <name evidence="1" type="ORF">ATO8_03551</name>
</gene>
<dbReference type="RefSeq" id="WP_043842133.1">
    <property type="nucleotide sequence ID" value="NZ_AQQW01000002.1"/>
</dbReference>
<dbReference type="EMBL" id="AQQW01000002">
    <property type="protein sequence ID" value="ETW13934.1"/>
    <property type="molecule type" value="Genomic_DNA"/>
</dbReference>
<organism evidence="1 2">
    <name type="scientific">Roseivivax marinus</name>
    <dbReference type="NCBI Taxonomy" id="1379903"/>
    <lineage>
        <taxon>Bacteria</taxon>
        <taxon>Pseudomonadati</taxon>
        <taxon>Pseudomonadota</taxon>
        <taxon>Alphaproteobacteria</taxon>
        <taxon>Rhodobacterales</taxon>
        <taxon>Roseobacteraceae</taxon>
        <taxon>Roseivivax</taxon>
    </lineage>
</organism>
<accession>W4HML1</accession>
<comment type="caution">
    <text evidence="1">The sequence shown here is derived from an EMBL/GenBank/DDBJ whole genome shotgun (WGS) entry which is preliminary data.</text>
</comment>
<evidence type="ECO:0000313" key="2">
    <source>
        <dbReference type="Proteomes" id="UP000019063"/>
    </source>
</evidence>
<dbReference type="AlphaFoldDB" id="W4HML1"/>
<reference evidence="1 2" key="1">
    <citation type="journal article" date="2014" name="Antonie Van Leeuwenhoek">
        <title>Roseivivax atlanticus sp. nov., isolated from surface seawater of the Atlantic Ocean.</title>
        <authorList>
            <person name="Li G."/>
            <person name="Lai Q."/>
            <person name="Liu X."/>
            <person name="Sun F."/>
            <person name="Shao Z."/>
        </authorList>
    </citation>
    <scope>NUCLEOTIDE SEQUENCE [LARGE SCALE GENOMIC DNA]</scope>
    <source>
        <strain evidence="1 2">22II-s10s</strain>
    </source>
</reference>
<proteinExistence type="predicted"/>
<dbReference type="Proteomes" id="UP000019063">
    <property type="component" value="Unassembled WGS sequence"/>
</dbReference>
<name>W4HML1_9RHOB</name>
<evidence type="ECO:0000313" key="1">
    <source>
        <dbReference type="EMBL" id="ETW13934.1"/>
    </source>
</evidence>
<protein>
    <submittedName>
        <fullName evidence="1">Uncharacterized protein</fullName>
    </submittedName>
</protein>
<sequence length="137" mass="15301">MCDPDHRVKLCTCSGPGPIKRPYWTLTRRDPDDIDDDIRAVGSIEVIDPPFEEAVLTAKLRDDLNRFDAFDTDMGLTEGDVLDLALETMDLTFEFTEGRWQSPAPFADLPGRGELVGVGGFRHAAPFRDGSNRDRFA</sequence>
<keyword evidence="2" id="KW-1185">Reference proteome</keyword>